<reference evidence="1" key="1">
    <citation type="submission" date="2023-12" db="EMBL/GenBank/DDBJ databases">
        <title>Genome assembly of Anisodus tanguticus.</title>
        <authorList>
            <person name="Wang Y.-J."/>
        </authorList>
    </citation>
    <scope>NUCLEOTIDE SEQUENCE</scope>
    <source>
        <strain evidence="1">KB-2021</strain>
        <tissue evidence="1">Leaf</tissue>
    </source>
</reference>
<evidence type="ECO:0000313" key="1">
    <source>
        <dbReference type="EMBL" id="KAK4348573.1"/>
    </source>
</evidence>
<keyword evidence="2" id="KW-1185">Reference proteome</keyword>
<sequence length="160" mass="18456">MVLQQSRFRVTDVKVITRWMTFSQPKFRLGDAKCTFCAIPSRHMPNTNILYEVDDELDPIAISNLKTIRHLFVGSELERVHAREPFCRKSQCVEPPSCIVPRITYAMGQLQISDLINISELKKNVMRSRMIDRGTNFREAPRANASHSLSHHYTVLGLDR</sequence>
<accession>A0AAE1RC99</accession>
<organism evidence="1 2">
    <name type="scientific">Anisodus tanguticus</name>
    <dbReference type="NCBI Taxonomy" id="243964"/>
    <lineage>
        <taxon>Eukaryota</taxon>
        <taxon>Viridiplantae</taxon>
        <taxon>Streptophyta</taxon>
        <taxon>Embryophyta</taxon>
        <taxon>Tracheophyta</taxon>
        <taxon>Spermatophyta</taxon>
        <taxon>Magnoliopsida</taxon>
        <taxon>eudicotyledons</taxon>
        <taxon>Gunneridae</taxon>
        <taxon>Pentapetalae</taxon>
        <taxon>asterids</taxon>
        <taxon>lamiids</taxon>
        <taxon>Solanales</taxon>
        <taxon>Solanaceae</taxon>
        <taxon>Solanoideae</taxon>
        <taxon>Hyoscyameae</taxon>
        <taxon>Anisodus</taxon>
    </lineage>
</organism>
<name>A0AAE1RC99_9SOLA</name>
<proteinExistence type="predicted"/>
<protein>
    <submittedName>
        <fullName evidence="1">Uncharacterized protein</fullName>
    </submittedName>
</protein>
<evidence type="ECO:0000313" key="2">
    <source>
        <dbReference type="Proteomes" id="UP001291623"/>
    </source>
</evidence>
<dbReference type="EMBL" id="JAVYJV010000017">
    <property type="protein sequence ID" value="KAK4348573.1"/>
    <property type="molecule type" value="Genomic_DNA"/>
</dbReference>
<gene>
    <name evidence="1" type="ORF">RND71_031328</name>
</gene>
<comment type="caution">
    <text evidence="1">The sequence shown here is derived from an EMBL/GenBank/DDBJ whole genome shotgun (WGS) entry which is preliminary data.</text>
</comment>
<dbReference type="Proteomes" id="UP001291623">
    <property type="component" value="Unassembled WGS sequence"/>
</dbReference>
<dbReference type="AlphaFoldDB" id="A0AAE1RC99"/>